<keyword evidence="7" id="KW-1185">Reference proteome</keyword>
<feature type="binding site" evidence="5">
    <location>
        <begin position="223"/>
        <end position="226"/>
    </location>
    <ligand>
        <name>pyridoxal 5'-phosphate</name>
        <dbReference type="ChEBI" id="CHEBI:597326"/>
    </ligand>
</feature>
<feature type="binding site" evidence="5">
    <location>
        <position position="141"/>
    </location>
    <ligand>
        <name>N(2)-acetyl-L-ornithine</name>
        <dbReference type="ChEBI" id="CHEBI:57805"/>
    </ligand>
</feature>
<dbReference type="PANTHER" id="PTHR11986">
    <property type="entry name" value="AMINOTRANSFERASE CLASS III"/>
    <property type="match status" value="1"/>
</dbReference>
<comment type="caution">
    <text evidence="6">The sequence shown here is derived from an EMBL/GenBank/DDBJ whole genome shotgun (WGS) entry which is preliminary data.</text>
</comment>
<proteinExistence type="inferred from homology"/>
<keyword evidence="2 5" id="KW-0032">Aminotransferase</keyword>
<feature type="binding site" evidence="5">
    <location>
        <position position="280"/>
    </location>
    <ligand>
        <name>N(2)-acetyl-L-ornithine</name>
        <dbReference type="ChEBI" id="CHEBI:57805"/>
    </ligand>
</feature>
<dbReference type="PROSITE" id="PS00600">
    <property type="entry name" value="AA_TRANSFER_CLASS_3"/>
    <property type="match status" value="1"/>
</dbReference>
<evidence type="ECO:0000256" key="5">
    <source>
        <dbReference type="HAMAP-Rule" id="MF_01107"/>
    </source>
</evidence>
<dbReference type="InterPro" id="IPR015422">
    <property type="entry name" value="PyrdxlP-dep_Trfase_small"/>
</dbReference>
<dbReference type="GO" id="GO:0003992">
    <property type="term" value="F:N2-acetyl-L-ornithine:2-oxoglutarate 5-aminotransferase activity"/>
    <property type="evidence" value="ECO:0007669"/>
    <property type="project" value="UniProtKB-UniRule"/>
</dbReference>
<accession>A0A2S4M780</accession>
<dbReference type="GO" id="GO:0006526">
    <property type="term" value="P:L-arginine biosynthetic process"/>
    <property type="evidence" value="ECO:0007669"/>
    <property type="project" value="UniProtKB-UniRule"/>
</dbReference>
<feature type="binding site" evidence="5">
    <location>
        <position position="281"/>
    </location>
    <ligand>
        <name>pyridoxal 5'-phosphate</name>
        <dbReference type="ChEBI" id="CHEBI:597326"/>
    </ligand>
</feature>
<dbReference type="HAMAP" id="MF_01107">
    <property type="entry name" value="ArgD_aminotrans_3"/>
    <property type="match status" value="1"/>
</dbReference>
<keyword evidence="1 5" id="KW-0055">Arginine biosynthesis</keyword>
<keyword evidence="4 5" id="KW-0663">Pyridoxal phosphate</keyword>
<reference evidence="6 7" key="1">
    <citation type="submission" date="2018-01" db="EMBL/GenBank/DDBJ databases">
        <title>Genomic Encyclopedia of Type Strains, Phase III (KMG-III): the genomes of soil and plant-associated and newly described type strains.</title>
        <authorList>
            <person name="Whitman W."/>
        </authorList>
    </citation>
    <scope>NUCLEOTIDE SEQUENCE [LARGE SCALE GENOMIC DNA]</scope>
    <source>
        <strain evidence="6 7">1131</strain>
    </source>
</reference>
<dbReference type="Pfam" id="PF00202">
    <property type="entry name" value="Aminotran_3"/>
    <property type="match status" value="1"/>
</dbReference>
<comment type="cofactor">
    <cofactor evidence="5">
        <name>pyridoxal 5'-phosphate</name>
        <dbReference type="ChEBI" id="CHEBI:597326"/>
    </cofactor>
    <text evidence="5">Binds 1 pyridoxal phosphate per subunit.</text>
</comment>
<feature type="binding site" evidence="5">
    <location>
        <position position="138"/>
    </location>
    <ligand>
        <name>pyridoxal 5'-phosphate</name>
        <dbReference type="ChEBI" id="CHEBI:597326"/>
    </ligand>
</feature>
<dbReference type="InterPro" id="IPR015424">
    <property type="entry name" value="PyrdxlP-dep_Trfase"/>
</dbReference>
<dbReference type="InterPro" id="IPR005814">
    <property type="entry name" value="Aminotrans_3"/>
</dbReference>
<dbReference type="PANTHER" id="PTHR11986:SF113">
    <property type="entry name" value="SUCCINYLORNITHINE TRANSAMINASE"/>
    <property type="match status" value="1"/>
</dbReference>
<comment type="pathway">
    <text evidence="5">Amino-acid biosynthesis; L-arginine biosynthesis; N(2)-acetyl-L-ornithine from L-glutamate: step 4/4.</text>
</comment>
<dbReference type="FunFam" id="3.40.640.10:FF:000004">
    <property type="entry name" value="Acetylornithine aminotransferase"/>
    <property type="match status" value="1"/>
</dbReference>
<dbReference type="Proteomes" id="UP000236919">
    <property type="component" value="Unassembled WGS sequence"/>
</dbReference>
<sequence length="407" mass="43225">MSSAVPVSTAPSVLLPTYARAPVAFERGEGAWAITSDGTRYLDFGAGIAVNSLGHAHPHLVKALTEQAGKIWHTSNLYTMPDGEKLARRLCEATFAERVFFTNSGAEANECAIKMARKYHAAKGHPERYRIITFEGAFHGRTLATIAAGGQQKYIDGFGPKVDGFDQVPFDDEAALKAAIGPETAALMIEPIQGEGGLRSVPPRMLRRLRELCDEHGLMLIFDEIQTGVGRTGKFFAYEHAGVAPDIMSIAKGIGGGFPMGACLATEEAASGMTLGTHGTTFGGNPLAMAVGNAVLDVILGDGFIEKVAQTSLRLRQSLAQLKDQHPDVIEEIRGEGLMLGLKLRTPNTDFVAEARAAGLLVVAAGDNVVRLLPPLIISDAEVSEAVSRLDQAARGVEATLKRPAAE</sequence>
<comment type="miscellaneous">
    <text evidence="5">May also have succinyldiaminopimelate aminotransferase activity, thus carrying out the corresponding step in lysine biosynthesis.</text>
</comment>
<dbReference type="OrthoDB" id="9801834at2"/>
<gene>
    <name evidence="5" type="primary">argD</name>
    <name evidence="6" type="ORF">CYD53_10996</name>
</gene>
<evidence type="ECO:0000256" key="1">
    <source>
        <dbReference type="ARBA" id="ARBA00022571"/>
    </source>
</evidence>
<dbReference type="UniPathway" id="UPA00068">
    <property type="reaction ID" value="UER00109"/>
</dbReference>
<evidence type="ECO:0000256" key="4">
    <source>
        <dbReference type="ARBA" id="ARBA00022898"/>
    </source>
</evidence>
<comment type="similarity">
    <text evidence="5">Belongs to the class-III pyridoxal-phosphate-dependent aminotransferase family. ArgD subfamily.</text>
</comment>
<feature type="binding site" evidence="5">
    <location>
        <begin position="105"/>
        <end position="106"/>
    </location>
    <ligand>
        <name>pyridoxal 5'-phosphate</name>
        <dbReference type="ChEBI" id="CHEBI:597326"/>
    </ligand>
</feature>
<dbReference type="InterPro" id="IPR050103">
    <property type="entry name" value="Class-III_PLP-dep_AT"/>
</dbReference>
<evidence type="ECO:0000313" key="6">
    <source>
        <dbReference type="EMBL" id="POR50387.1"/>
    </source>
</evidence>
<dbReference type="Gene3D" id="3.90.1150.10">
    <property type="entry name" value="Aspartate Aminotransferase, domain 1"/>
    <property type="match status" value="1"/>
</dbReference>
<dbReference type="Gene3D" id="3.40.640.10">
    <property type="entry name" value="Type I PLP-dependent aspartate aminotransferase-like (Major domain)"/>
    <property type="match status" value="1"/>
</dbReference>
<keyword evidence="3 5" id="KW-0808">Transferase</keyword>
<dbReference type="RefSeq" id="WP_103719161.1">
    <property type="nucleotide sequence ID" value="NZ_PQFZ01000009.1"/>
</dbReference>
<dbReference type="GO" id="GO:0042802">
    <property type="term" value="F:identical protein binding"/>
    <property type="evidence" value="ECO:0007669"/>
    <property type="project" value="TreeGrafter"/>
</dbReference>
<dbReference type="EMBL" id="PQFZ01000009">
    <property type="protein sequence ID" value="POR50387.1"/>
    <property type="molecule type" value="Genomic_DNA"/>
</dbReference>
<keyword evidence="5" id="KW-0028">Amino-acid biosynthesis</keyword>
<protein>
    <recommendedName>
        <fullName evidence="5">Acetylornithine aminotransferase</fullName>
        <shortName evidence="5">ACOAT</shortName>
        <ecNumber evidence="5">2.6.1.11</ecNumber>
    </recommendedName>
</protein>
<dbReference type="AlphaFoldDB" id="A0A2S4M780"/>
<dbReference type="SUPFAM" id="SSF53383">
    <property type="entry name" value="PLP-dependent transferases"/>
    <property type="match status" value="1"/>
</dbReference>
<dbReference type="GO" id="GO:0030170">
    <property type="term" value="F:pyridoxal phosphate binding"/>
    <property type="evidence" value="ECO:0007669"/>
    <property type="project" value="InterPro"/>
</dbReference>
<dbReference type="CDD" id="cd00610">
    <property type="entry name" value="OAT_like"/>
    <property type="match status" value="1"/>
</dbReference>
<dbReference type="EC" id="2.6.1.11" evidence="5"/>
<evidence type="ECO:0000313" key="7">
    <source>
        <dbReference type="Proteomes" id="UP000236919"/>
    </source>
</evidence>
<feature type="modified residue" description="N6-(pyridoxal phosphate)lysine" evidence="5">
    <location>
        <position position="252"/>
    </location>
</feature>
<dbReference type="NCBIfam" id="TIGR00707">
    <property type="entry name" value="argD"/>
    <property type="match status" value="1"/>
</dbReference>
<evidence type="ECO:0000256" key="3">
    <source>
        <dbReference type="ARBA" id="ARBA00022679"/>
    </source>
</evidence>
<evidence type="ECO:0000256" key="2">
    <source>
        <dbReference type="ARBA" id="ARBA00022576"/>
    </source>
</evidence>
<dbReference type="InterPro" id="IPR049704">
    <property type="entry name" value="Aminotrans_3_PPA_site"/>
</dbReference>
<comment type="catalytic activity">
    <reaction evidence="5">
        <text>N(2)-acetyl-L-ornithine + 2-oxoglutarate = N-acetyl-L-glutamate 5-semialdehyde + L-glutamate</text>
        <dbReference type="Rhea" id="RHEA:18049"/>
        <dbReference type="ChEBI" id="CHEBI:16810"/>
        <dbReference type="ChEBI" id="CHEBI:29123"/>
        <dbReference type="ChEBI" id="CHEBI:29985"/>
        <dbReference type="ChEBI" id="CHEBI:57805"/>
        <dbReference type="EC" id="2.6.1.11"/>
    </reaction>
</comment>
<dbReference type="PIRSF" id="PIRSF000521">
    <property type="entry name" value="Transaminase_4ab_Lys_Orn"/>
    <property type="match status" value="1"/>
</dbReference>
<comment type="subunit">
    <text evidence="5">Homodimer.</text>
</comment>
<dbReference type="NCBIfam" id="NF002325">
    <property type="entry name" value="PRK01278.1"/>
    <property type="match status" value="1"/>
</dbReference>
<dbReference type="InterPro" id="IPR015421">
    <property type="entry name" value="PyrdxlP-dep_Trfase_major"/>
</dbReference>
<organism evidence="6 7">
    <name type="scientific">Bosea psychrotolerans</name>
    <dbReference type="NCBI Taxonomy" id="1871628"/>
    <lineage>
        <taxon>Bacteria</taxon>
        <taxon>Pseudomonadati</taxon>
        <taxon>Pseudomonadota</taxon>
        <taxon>Alphaproteobacteria</taxon>
        <taxon>Hyphomicrobiales</taxon>
        <taxon>Boseaceae</taxon>
        <taxon>Bosea</taxon>
    </lineage>
</organism>
<comment type="subcellular location">
    <subcellularLocation>
        <location evidence="5">Cytoplasm</location>
    </subcellularLocation>
</comment>
<dbReference type="GO" id="GO:0005737">
    <property type="term" value="C:cytoplasm"/>
    <property type="evidence" value="ECO:0007669"/>
    <property type="project" value="UniProtKB-SubCell"/>
</dbReference>
<keyword evidence="5" id="KW-0963">Cytoplasm</keyword>
<dbReference type="InterPro" id="IPR004636">
    <property type="entry name" value="AcOrn/SuccOrn_fam"/>
</dbReference>
<name>A0A2S4M780_9HYPH</name>